<dbReference type="EMBL" id="KK102880">
    <property type="protein sequence ID" value="KIY96702.1"/>
    <property type="molecule type" value="Genomic_DNA"/>
</dbReference>
<dbReference type="Proteomes" id="UP000054498">
    <property type="component" value="Unassembled WGS sequence"/>
</dbReference>
<keyword evidence="2" id="KW-1185">Reference proteome</keyword>
<evidence type="ECO:0000313" key="2">
    <source>
        <dbReference type="Proteomes" id="UP000054498"/>
    </source>
</evidence>
<accession>A0A0D2JAD3</accession>
<protein>
    <submittedName>
        <fullName evidence="1">Uncharacterized protein</fullName>
    </submittedName>
</protein>
<dbReference type="OrthoDB" id="537413at2759"/>
<dbReference type="RefSeq" id="XP_013895722.1">
    <property type="nucleotide sequence ID" value="XM_014040268.1"/>
</dbReference>
<dbReference type="KEGG" id="mng:MNEG_11258"/>
<sequence length="95" mass="10690">MMRSLKDAQQSVLGRTPLRYQFEVIPHAVEGIPDGVEAVSLVWEKGSKLCFTDPAPVDPATRTATFKEVMRQSLSPNPRLQFQIHLSHRYATTPL</sequence>
<gene>
    <name evidence="1" type="ORF">MNEG_11258</name>
</gene>
<reference evidence="1 2" key="1">
    <citation type="journal article" date="2013" name="BMC Genomics">
        <title>Reconstruction of the lipid metabolism for the microalga Monoraphidium neglectum from its genome sequence reveals characteristics suitable for biofuel production.</title>
        <authorList>
            <person name="Bogen C."/>
            <person name="Al-Dilaimi A."/>
            <person name="Albersmeier A."/>
            <person name="Wichmann J."/>
            <person name="Grundmann M."/>
            <person name="Rupp O."/>
            <person name="Lauersen K.J."/>
            <person name="Blifernez-Klassen O."/>
            <person name="Kalinowski J."/>
            <person name="Goesmann A."/>
            <person name="Mussgnug J.H."/>
            <person name="Kruse O."/>
        </authorList>
    </citation>
    <scope>NUCLEOTIDE SEQUENCE [LARGE SCALE GENOMIC DNA]</scope>
    <source>
        <strain evidence="1 2">SAG 48.87</strain>
    </source>
</reference>
<evidence type="ECO:0000313" key="1">
    <source>
        <dbReference type="EMBL" id="KIY96702.1"/>
    </source>
</evidence>
<proteinExistence type="predicted"/>
<dbReference type="AlphaFoldDB" id="A0A0D2JAD3"/>
<organism evidence="1 2">
    <name type="scientific">Monoraphidium neglectum</name>
    <dbReference type="NCBI Taxonomy" id="145388"/>
    <lineage>
        <taxon>Eukaryota</taxon>
        <taxon>Viridiplantae</taxon>
        <taxon>Chlorophyta</taxon>
        <taxon>core chlorophytes</taxon>
        <taxon>Chlorophyceae</taxon>
        <taxon>CS clade</taxon>
        <taxon>Sphaeropleales</taxon>
        <taxon>Selenastraceae</taxon>
        <taxon>Monoraphidium</taxon>
    </lineage>
</organism>
<dbReference type="GeneID" id="25728502"/>
<name>A0A0D2JAD3_9CHLO</name>